<protein>
    <submittedName>
        <fullName evidence="1">Uncharacterized protein</fullName>
    </submittedName>
</protein>
<accession>A0A653ACK3</accession>
<dbReference type="AlphaFoldDB" id="A0A653ACK3"/>
<sequence>MYVCGGEAVWSETEHGCNHKDLWAGKYIYPESEMSGMKRNERMNASSCVRLAIAV</sequence>
<proteinExistence type="predicted"/>
<dbReference type="EMBL" id="UPXZ01000025">
    <property type="protein sequence ID" value="VBB45790.1"/>
    <property type="molecule type" value="Genomic_DNA"/>
</dbReference>
<reference evidence="1" key="1">
    <citation type="submission" date="2018-07" db="EMBL/GenBank/DDBJ databases">
        <authorList>
            <consortium name="Genoscope - CEA"/>
            <person name="William W."/>
        </authorList>
    </citation>
    <scope>NUCLEOTIDE SEQUENCE</scope>
    <source>
        <strain evidence="1">IK1</strain>
    </source>
</reference>
<gene>
    <name evidence="1" type="ORF">TRIP_D310185</name>
</gene>
<organism evidence="1">
    <name type="scientific">uncultured Paludibacter sp</name>
    <dbReference type="NCBI Taxonomy" id="497635"/>
    <lineage>
        <taxon>Bacteria</taxon>
        <taxon>Pseudomonadati</taxon>
        <taxon>Bacteroidota</taxon>
        <taxon>Bacteroidia</taxon>
        <taxon>Bacteroidales</taxon>
        <taxon>Paludibacteraceae</taxon>
        <taxon>Paludibacter</taxon>
        <taxon>environmental samples</taxon>
    </lineage>
</organism>
<name>A0A653ACK3_9BACT</name>
<evidence type="ECO:0000313" key="1">
    <source>
        <dbReference type="EMBL" id="VBB45790.1"/>
    </source>
</evidence>